<dbReference type="Gene3D" id="1.10.10.10">
    <property type="entry name" value="Winged helix-like DNA-binding domain superfamily/Winged helix DNA-binding domain"/>
    <property type="match status" value="1"/>
</dbReference>
<protein>
    <submittedName>
        <fullName evidence="1">Winged helix-turn-helix domain-containing protein</fullName>
    </submittedName>
</protein>
<organism evidence="1 2">
    <name type="scientific">Acinetobacter towneri</name>
    <dbReference type="NCBI Taxonomy" id="202956"/>
    <lineage>
        <taxon>Bacteria</taxon>
        <taxon>Pseudomonadati</taxon>
        <taxon>Pseudomonadota</taxon>
        <taxon>Gammaproteobacteria</taxon>
        <taxon>Moraxellales</taxon>
        <taxon>Moraxellaceae</taxon>
        <taxon>Acinetobacter</taxon>
    </lineage>
</organism>
<proteinExistence type="predicted"/>
<evidence type="ECO:0000313" key="2">
    <source>
        <dbReference type="Proteomes" id="UP000663954"/>
    </source>
</evidence>
<accession>A0ABX7THQ7</accession>
<sequence length="81" mass="9416">MNKENIHIFDRMMQALMIVRSNKMVITSDLVGAFGMSRRTAQRYMLQLEQLGYVRSLPSEFGYEKRYFLSEKSKQLFGGAA</sequence>
<name>A0ABX7THQ7_9GAMM</name>
<dbReference type="InterPro" id="IPR036388">
    <property type="entry name" value="WH-like_DNA-bd_sf"/>
</dbReference>
<gene>
    <name evidence="1" type="ORF">J4G45_05880</name>
</gene>
<keyword evidence="2" id="KW-1185">Reference proteome</keyword>
<dbReference type="RefSeq" id="WP_207973993.1">
    <property type="nucleotide sequence ID" value="NZ_CP071770.1"/>
</dbReference>
<dbReference type="SUPFAM" id="SSF46785">
    <property type="entry name" value="Winged helix' DNA-binding domain"/>
    <property type="match status" value="1"/>
</dbReference>
<dbReference type="EMBL" id="CP071770">
    <property type="protein sequence ID" value="QTD62681.1"/>
    <property type="molecule type" value="Genomic_DNA"/>
</dbReference>
<evidence type="ECO:0000313" key="1">
    <source>
        <dbReference type="EMBL" id="QTD62681.1"/>
    </source>
</evidence>
<dbReference type="Proteomes" id="UP000663954">
    <property type="component" value="Chromosome"/>
</dbReference>
<dbReference type="InterPro" id="IPR036390">
    <property type="entry name" value="WH_DNA-bd_sf"/>
</dbReference>
<reference evidence="1 2" key="1">
    <citation type="journal article" date="2020" name="Front. Cell. Infect. Microbiol.">
        <title>Characterization of Three Porcine Acinetobacter towneri Strains Co-Harboring tet(X3) and bla OXA-58.</title>
        <authorList>
            <person name="Ma J."/>
            <person name="Wang J."/>
            <person name="Feng J."/>
            <person name="Liu Y."/>
            <person name="Yang B."/>
            <person name="Li R."/>
            <person name="Bai L."/>
            <person name="He T."/>
            <person name="Wang X."/>
            <person name="Yang Z."/>
        </authorList>
    </citation>
    <scope>NUCLEOTIDE SEQUENCE [LARGE SCALE GENOMIC DNA]</scope>
    <source>
        <strain evidence="1 2">GX5</strain>
    </source>
</reference>